<evidence type="ECO:0000256" key="1">
    <source>
        <dbReference type="SAM" id="MobiDB-lite"/>
    </source>
</evidence>
<gene>
    <name evidence="2" type="ORF">S01H1_56940</name>
</gene>
<name>X0VVZ1_9ZZZZ</name>
<dbReference type="AlphaFoldDB" id="X0VVZ1"/>
<dbReference type="Gene3D" id="2.60.40.1120">
    <property type="entry name" value="Carboxypeptidase-like, regulatory domain"/>
    <property type="match status" value="1"/>
</dbReference>
<comment type="caution">
    <text evidence="2">The sequence shown here is derived from an EMBL/GenBank/DDBJ whole genome shotgun (WGS) entry which is preliminary data.</text>
</comment>
<evidence type="ECO:0008006" key="3">
    <source>
        <dbReference type="Google" id="ProtNLM"/>
    </source>
</evidence>
<sequence>MGIRIKHVDYLSPQRHVKVPEQWYARSAVWVMKRGLSVNGRVTDAQGNPIPGARAMLGSDRWGSDDPDTKTDADGRFELKNCKSGPSVVTIQAEGFAPDLKRVVVDEKVEPVRRCISWRRHVEGTPLC</sequence>
<dbReference type="SUPFAM" id="SSF49464">
    <property type="entry name" value="Carboxypeptidase regulatory domain-like"/>
    <property type="match status" value="1"/>
</dbReference>
<feature type="region of interest" description="Disordered" evidence="1">
    <location>
        <begin position="42"/>
        <end position="72"/>
    </location>
</feature>
<dbReference type="Pfam" id="PF13620">
    <property type="entry name" value="CarboxypepD_reg"/>
    <property type="match status" value="1"/>
</dbReference>
<dbReference type="EMBL" id="BARS01037111">
    <property type="protein sequence ID" value="GAG22574.1"/>
    <property type="molecule type" value="Genomic_DNA"/>
</dbReference>
<reference evidence="2" key="1">
    <citation type="journal article" date="2014" name="Front. Microbiol.">
        <title>High frequency of phylogenetically diverse reductive dehalogenase-homologous genes in deep subseafloor sedimentary metagenomes.</title>
        <authorList>
            <person name="Kawai M."/>
            <person name="Futagami T."/>
            <person name="Toyoda A."/>
            <person name="Takaki Y."/>
            <person name="Nishi S."/>
            <person name="Hori S."/>
            <person name="Arai W."/>
            <person name="Tsubouchi T."/>
            <person name="Morono Y."/>
            <person name="Uchiyama I."/>
            <person name="Ito T."/>
            <person name="Fujiyama A."/>
            <person name="Inagaki F."/>
            <person name="Takami H."/>
        </authorList>
    </citation>
    <scope>NUCLEOTIDE SEQUENCE</scope>
    <source>
        <strain evidence="2">Expedition CK06-06</strain>
    </source>
</reference>
<feature type="compositionally biased region" description="Basic and acidic residues" evidence="1">
    <location>
        <begin position="62"/>
        <end position="72"/>
    </location>
</feature>
<proteinExistence type="predicted"/>
<accession>X0VVZ1</accession>
<evidence type="ECO:0000313" key="2">
    <source>
        <dbReference type="EMBL" id="GAG22574.1"/>
    </source>
</evidence>
<protein>
    <recommendedName>
        <fullName evidence="3">Carboxypeptidase regulatory-like domain-containing protein</fullName>
    </recommendedName>
</protein>
<organism evidence="2">
    <name type="scientific">marine sediment metagenome</name>
    <dbReference type="NCBI Taxonomy" id="412755"/>
    <lineage>
        <taxon>unclassified sequences</taxon>
        <taxon>metagenomes</taxon>
        <taxon>ecological metagenomes</taxon>
    </lineage>
</organism>
<dbReference type="InterPro" id="IPR008969">
    <property type="entry name" value="CarboxyPept-like_regulatory"/>
</dbReference>